<protein>
    <submittedName>
        <fullName evidence="2">Uncharacterized protein</fullName>
    </submittedName>
</protein>
<evidence type="ECO:0000313" key="3">
    <source>
        <dbReference type="Proteomes" id="UP000028582"/>
    </source>
</evidence>
<reference evidence="2 3" key="1">
    <citation type="submission" date="2013-11" db="EMBL/GenBank/DDBJ databases">
        <title>The Genome Sequence of Phytophthora parasitica P1976.</title>
        <authorList>
            <consortium name="The Broad Institute Genomics Platform"/>
            <person name="Russ C."/>
            <person name="Tyler B."/>
            <person name="Panabieres F."/>
            <person name="Shan W."/>
            <person name="Tripathy S."/>
            <person name="Grunwald N."/>
            <person name="Machado M."/>
            <person name="Johnson C.S."/>
            <person name="Walker B."/>
            <person name="Young S."/>
            <person name="Zeng Q."/>
            <person name="Gargeya S."/>
            <person name="Fitzgerald M."/>
            <person name="Haas B."/>
            <person name="Abouelleil A."/>
            <person name="Allen A.W."/>
            <person name="Alvarado L."/>
            <person name="Arachchi H.M."/>
            <person name="Berlin A.M."/>
            <person name="Chapman S.B."/>
            <person name="Gainer-Dewar J."/>
            <person name="Goldberg J."/>
            <person name="Griggs A."/>
            <person name="Gujja S."/>
            <person name="Hansen M."/>
            <person name="Howarth C."/>
            <person name="Imamovic A."/>
            <person name="Ireland A."/>
            <person name="Larimer J."/>
            <person name="McCowan C."/>
            <person name="Murphy C."/>
            <person name="Pearson M."/>
            <person name="Poon T.W."/>
            <person name="Priest M."/>
            <person name="Roberts A."/>
            <person name="Saif S."/>
            <person name="Shea T."/>
            <person name="Sisk P."/>
            <person name="Sykes S."/>
            <person name="Wortman J."/>
            <person name="Nusbaum C."/>
            <person name="Birren B."/>
        </authorList>
    </citation>
    <scope>NUCLEOTIDE SEQUENCE [LARGE SCALE GENOMIC DNA]</scope>
    <source>
        <strain evidence="2 3">P1976</strain>
    </source>
</reference>
<evidence type="ECO:0000256" key="1">
    <source>
        <dbReference type="SAM" id="MobiDB-lite"/>
    </source>
</evidence>
<feature type="region of interest" description="Disordered" evidence="1">
    <location>
        <begin position="55"/>
        <end position="94"/>
    </location>
</feature>
<organism evidence="2 3">
    <name type="scientific">Phytophthora nicotianae P1976</name>
    <dbReference type="NCBI Taxonomy" id="1317066"/>
    <lineage>
        <taxon>Eukaryota</taxon>
        <taxon>Sar</taxon>
        <taxon>Stramenopiles</taxon>
        <taxon>Oomycota</taxon>
        <taxon>Peronosporomycetes</taxon>
        <taxon>Peronosporales</taxon>
        <taxon>Peronosporaceae</taxon>
        <taxon>Phytophthora</taxon>
    </lineage>
</organism>
<feature type="compositionally biased region" description="Polar residues" evidence="1">
    <location>
        <begin position="7"/>
        <end position="17"/>
    </location>
</feature>
<dbReference type="AlphaFoldDB" id="A0A080ZPI4"/>
<dbReference type="Proteomes" id="UP000028582">
    <property type="component" value="Unassembled WGS sequence"/>
</dbReference>
<accession>A0A080ZPI4</accession>
<dbReference type="EMBL" id="ANJA01002630">
    <property type="protein sequence ID" value="ETO68545.1"/>
    <property type="molecule type" value="Genomic_DNA"/>
</dbReference>
<name>A0A080ZPI4_PHYNI</name>
<gene>
    <name evidence="2" type="ORF">F444_14632</name>
</gene>
<sequence length="94" mass="10819">MAAQDEVFNTSTITESTGETDHEQLEEIEVIFGNFKYIDSGALRKCRNLQKFTIESRDSNEQQDSNAESLERWDLRPRQSSENKPGEQSYPRCG</sequence>
<comment type="caution">
    <text evidence="2">The sequence shown here is derived from an EMBL/GenBank/DDBJ whole genome shotgun (WGS) entry which is preliminary data.</text>
</comment>
<feature type="region of interest" description="Disordered" evidence="1">
    <location>
        <begin position="1"/>
        <end position="22"/>
    </location>
</feature>
<proteinExistence type="predicted"/>
<feature type="compositionally biased region" description="Basic and acidic residues" evidence="1">
    <location>
        <begin position="69"/>
        <end position="85"/>
    </location>
</feature>
<evidence type="ECO:0000313" key="2">
    <source>
        <dbReference type="EMBL" id="ETO68545.1"/>
    </source>
</evidence>